<keyword evidence="8 11" id="KW-0472">Membrane</keyword>
<evidence type="ECO:0000313" key="12">
    <source>
        <dbReference type="EMBL" id="ETW09342.1"/>
    </source>
</evidence>
<evidence type="ECO:0000256" key="3">
    <source>
        <dbReference type="ARBA" id="ARBA00022676"/>
    </source>
</evidence>
<evidence type="ECO:0000256" key="9">
    <source>
        <dbReference type="ARBA" id="ARBA00023180"/>
    </source>
</evidence>
<dbReference type="GeneID" id="20078764"/>
<evidence type="ECO:0008006" key="13">
    <source>
        <dbReference type="Google" id="ProtNLM"/>
    </source>
</evidence>
<evidence type="ECO:0000256" key="4">
    <source>
        <dbReference type="ARBA" id="ARBA00022679"/>
    </source>
</evidence>
<sequence length="511" mass="56270">MAQPSGSSRRRISIFVVIGTVFALCMCGQVVVFHNIFSVVSEVQQESPRALLRTADSVVALASTAHSTTNPAPPAKQDPPPHVTSEPATSFSTTPPNSTDSEPSASPTAHSPPWTAADVAFDHVFNADTKAFPSKFASASRGIVMCVHNAIVPMGVSLIQELRALGNTDPIQVYHCLSNELSSSASNALHGLDTNVEVVDVCSILVSSHVFSDQAVARRFQNVWLKPVALVFAPFPSVMLVDADAIFLHDPALLWASSPVRYTGTLFFYDRVLDFSQFLNQDVGPGKTFIDDFFDTFPYDAVQLERPPVSNTMRQSMVWNKHTAHEQDSSVVVIDKRRAGPHVLRTLWYLVTTKRFQDQITFSWGDKEAYWLSFELANVPYAFSPWNCAVVSLPDDLTRHPSTLCGSLAQFWPELDTNELFFVNGNAVVNVHRMGDGQHTNWSARADELVAAIPSHVTPRHARHQTSQDRQGLDQTCLIDEGAEAISAAFHAVAERRIRRGQAVAEAMSWE</sequence>
<evidence type="ECO:0000256" key="11">
    <source>
        <dbReference type="SAM" id="Phobius"/>
    </source>
</evidence>
<comment type="similarity">
    <text evidence="2">Belongs to the MNN1/MNT family.</text>
</comment>
<dbReference type="OrthoDB" id="430354at2759"/>
<dbReference type="GO" id="GO:0000033">
    <property type="term" value="F:alpha-1,3-mannosyltransferase activity"/>
    <property type="evidence" value="ECO:0007669"/>
    <property type="project" value="TreeGrafter"/>
</dbReference>
<reference evidence="12" key="1">
    <citation type="submission" date="2013-12" db="EMBL/GenBank/DDBJ databases">
        <title>The Genome Sequence of Aphanomyces invadans NJM9701.</title>
        <authorList>
            <consortium name="The Broad Institute Genomics Platform"/>
            <person name="Russ C."/>
            <person name="Tyler B."/>
            <person name="van West P."/>
            <person name="Dieguez-Uribeondo J."/>
            <person name="Young S.K."/>
            <person name="Zeng Q."/>
            <person name="Gargeya S."/>
            <person name="Fitzgerald M."/>
            <person name="Abouelleil A."/>
            <person name="Alvarado L."/>
            <person name="Chapman S.B."/>
            <person name="Gainer-Dewar J."/>
            <person name="Goldberg J."/>
            <person name="Griggs A."/>
            <person name="Gujja S."/>
            <person name="Hansen M."/>
            <person name="Howarth C."/>
            <person name="Imamovic A."/>
            <person name="Ireland A."/>
            <person name="Larimer J."/>
            <person name="McCowan C."/>
            <person name="Murphy C."/>
            <person name="Pearson M."/>
            <person name="Poon T.W."/>
            <person name="Priest M."/>
            <person name="Roberts A."/>
            <person name="Saif S."/>
            <person name="Shea T."/>
            <person name="Sykes S."/>
            <person name="Wortman J."/>
            <person name="Nusbaum C."/>
            <person name="Birren B."/>
        </authorList>
    </citation>
    <scope>NUCLEOTIDE SEQUENCE [LARGE SCALE GENOMIC DNA]</scope>
    <source>
        <strain evidence="12">NJM9701</strain>
    </source>
</reference>
<evidence type="ECO:0000256" key="6">
    <source>
        <dbReference type="ARBA" id="ARBA00022968"/>
    </source>
</evidence>
<accession>A0A024UTT8</accession>
<dbReference type="PANTHER" id="PTHR31392">
    <property type="entry name" value="ALPHA-1,3-MANNOSYLTRANSFERASE MNN1-RELATED"/>
    <property type="match status" value="1"/>
</dbReference>
<dbReference type="RefSeq" id="XP_008863147.1">
    <property type="nucleotide sequence ID" value="XM_008864925.1"/>
</dbReference>
<keyword evidence="3" id="KW-0328">Glycosyltransferase</keyword>
<comment type="subcellular location">
    <subcellularLocation>
        <location evidence="1">Membrane</location>
        <topology evidence="1">Single-pass type II membrane protein</topology>
    </subcellularLocation>
</comment>
<dbReference type="InterPro" id="IPR029044">
    <property type="entry name" value="Nucleotide-diphossugar_trans"/>
</dbReference>
<keyword evidence="9" id="KW-0325">Glycoprotein</keyword>
<dbReference type="VEuPathDB" id="FungiDB:H310_01714"/>
<feature type="compositionally biased region" description="Pro residues" evidence="10">
    <location>
        <begin position="71"/>
        <end position="82"/>
    </location>
</feature>
<evidence type="ECO:0000256" key="5">
    <source>
        <dbReference type="ARBA" id="ARBA00022692"/>
    </source>
</evidence>
<organism evidence="12">
    <name type="scientific">Aphanomyces invadans</name>
    <dbReference type="NCBI Taxonomy" id="157072"/>
    <lineage>
        <taxon>Eukaryota</taxon>
        <taxon>Sar</taxon>
        <taxon>Stramenopiles</taxon>
        <taxon>Oomycota</taxon>
        <taxon>Saprolegniomycetes</taxon>
        <taxon>Saprolegniales</taxon>
        <taxon>Verrucalvaceae</taxon>
        <taxon>Aphanomyces</taxon>
    </lineage>
</organism>
<name>A0A024UTT8_9STRA</name>
<dbReference type="EMBL" id="KI913953">
    <property type="protein sequence ID" value="ETW09342.1"/>
    <property type="molecule type" value="Genomic_DNA"/>
</dbReference>
<keyword evidence="7 11" id="KW-1133">Transmembrane helix</keyword>
<evidence type="ECO:0000256" key="2">
    <source>
        <dbReference type="ARBA" id="ARBA00009105"/>
    </source>
</evidence>
<dbReference type="Pfam" id="PF11051">
    <property type="entry name" value="Mannosyl_trans3"/>
    <property type="match status" value="1"/>
</dbReference>
<keyword evidence="6" id="KW-0735">Signal-anchor</keyword>
<evidence type="ECO:0000256" key="10">
    <source>
        <dbReference type="SAM" id="MobiDB-lite"/>
    </source>
</evidence>
<dbReference type="GO" id="GO:0005794">
    <property type="term" value="C:Golgi apparatus"/>
    <property type="evidence" value="ECO:0007669"/>
    <property type="project" value="TreeGrafter"/>
</dbReference>
<keyword evidence="5 11" id="KW-0812">Transmembrane</keyword>
<dbReference type="GO" id="GO:0016020">
    <property type="term" value="C:membrane"/>
    <property type="evidence" value="ECO:0007669"/>
    <property type="project" value="UniProtKB-SubCell"/>
</dbReference>
<dbReference type="eggNOG" id="ENOG502RZ48">
    <property type="taxonomic scope" value="Eukaryota"/>
</dbReference>
<evidence type="ECO:0000256" key="1">
    <source>
        <dbReference type="ARBA" id="ARBA00004606"/>
    </source>
</evidence>
<feature type="transmembrane region" description="Helical" evidence="11">
    <location>
        <begin position="12"/>
        <end position="37"/>
    </location>
</feature>
<evidence type="ECO:0000256" key="7">
    <source>
        <dbReference type="ARBA" id="ARBA00022989"/>
    </source>
</evidence>
<feature type="compositionally biased region" description="Polar residues" evidence="10">
    <location>
        <begin position="86"/>
        <end position="109"/>
    </location>
</feature>
<protein>
    <recommendedName>
        <fullName evidence="13">Nucleotide-diphospho-sugar transferase domain-containing protein</fullName>
    </recommendedName>
</protein>
<dbReference type="AlphaFoldDB" id="A0A024UTT8"/>
<evidence type="ECO:0000256" key="8">
    <source>
        <dbReference type="ARBA" id="ARBA00023136"/>
    </source>
</evidence>
<feature type="region of interest" description="Disordered" evidence="10">
    <location>
        <begin position="64"/>
        <end position="112"/>
    </location>
</feature>
<gene>
    <name evidence="12" type="ORF">H310_01714</name>
</gene>
<dbReference type="PANTHER" id="PTHR31392:SF1">
    <property type="entry name" value="ALPHA-1,3-MANNOSYLTRANSFERASE MNN1-RELATED"/>
    <property type="match status" value="1"/>
</dbReference>
<dbReference type="SUPFAM" id="SSF53448">
    <property type="entry name" value="Nucleotide-diphospho-sugar transferases"/>
    <property type="match status" value="1"/>
</dbReference>
<dbReference type="InterPro" id="IPR022751">
    <property type="entry name" value="Alpha_mannosyltransferase"/>
</dbReference>
<proteinExistence type="inferred from homology"/>
<keyword evidence="4" id="KW-0808">Transferase</keyword>
<dbReference type="GO" id="GO:0006493">
    <property type="term" value="P:protein O-linked glycosylation"/>
    <property type="evidence" value="ECO:0007669"/>
    <property type="project" value="TreeGrafter"/>
</dbReference>